<reference evidence="2 3" key="1">
    <citation type="submission" date="2021-01" db="EMBL/GenBank/DDBJ databases">
        <title>Whole genome shotgun sequence of Catellatospora chokoriensis NBRC 107358.</title>
        <authorList>
            <person name="Komaki H."/>
            <person name="Tamura T."/>
        </authorList>
    </citation>
    <scope>NUCLEOTIDE SEQUENCE [LARGE SCALE GENOMIC DNA]</scope>
    <source>
        <strain evidence="2 3">NBRC 107358</strain>
    </source>
</reference>
<dbReference type="Proteomes" id="UP000619293">
    <property type="component" value="Unassembled WGS sequence"/>
</dbReference>
<keyword evidence="1" id="KW-0472">Membrane</keyword>
<dbReference type="AlphaFoldDB" id="A0A8J3JZP3"/>
<keyword evidence="3" id="KW-1185">Reference proteome</keyword>
<keyword evidence="1" id="KW-1133">Transmembrane helix</keyword>
<evidence type="ECO:0000256" key="1">
    <source>
        <dbReference type="SAM" id="Phobius"/>
    </source>
</evidence>
<sequence>MFTTLCAAIEVRLRTLLSPAVRDRGEGPVPHIVLVAIMGLAAAAIAFAVWEIAVDWVDQVPTEAPDAPVGGGGGGGGN</sequence>
<dbReference type="EMBL" id="BONG01000006">
    <property type="protein sequence ID" value="GIF87858.1"/>
    <property type="molecule type" value="Genomic_DNA"/>
</dbReference>
<proteinExistence type="predicted"/>
<name>A0A8J3JZP3_9ACTN</name>
<feature type="transmembrane region" description="Helical" evidence="1">
    <location>
        <begin position="32"/>
        <end position="53"/>
    </location>
</feature>
<keyword evidence="1" id="KW-0812">Transmembrane</keyword>
<evidence type="ECO:0000313" key="2">
    <source>
        <dbReference type="EMBL" id="GIF87858.1"/>
    </source>
</evidence>
<gene>
    <name evidence="2" type="ORF">Cch02nite_13020</name>
</gene>
<protein>
    <submittedName>
        <fullName evidence="2">Uncharacterized protein</fullName>
    </submittedName>
</protein>
<comment type="caution">
    <text evidence="2">The sequence shown here is derived from an EMBL/GenBank/DDBJ whole genome shotgun (WGS) entry which is preliminary data.</text>
</comment>
<accession>A0A8J3JZP3</accession>
<evidence type="ECO:0000313" key="3">
    <source>
        <dbReference type="Proteomes" id="UP000619293"/>
    </source>
</evidence>
<organism evidence="2 3">
    <name type="scientific">Catellatospora chokoriensis</name>
    <dbReference type="NCBI Taxonomy" id="310353"/>
    <lineage>
        <taxon>Bacteria</taxon>
        <taxon>Bacillati</taxon>
        <taxon>Actinomycetota</taxon>
        <taxon>Actinomycetes</taxon>
        <taxon>Micromonosporales</taxon>
        <taxon>Micromonosporaceae</taxon>
        <taxon>Catellatospora</taxon>
    </lineage>
</organism>
<dbReference type="RefSeq" id="WP_191837791.1">
    <property type="nucleotide sequence ID" value="NZ_BAAALB010000010.1"/>
</dbReference>